<dbReference type="AlphaFoldDB" id="A0A518D9N3"/>
<feature type="signal peptide" evidence="2">
    <location>
        <begin position="1"/>
        <end position="18"/>
    </location>
</feature>
<feature type="compositionally biased region" description="Basic and acidic residues" evidence="1">
    <location>
        <begin position="178"/>
        <end position="187"/>
    </location>
</feature>
<feature type="region of interest" description="Disordered" evidence="1">
    <location>
        <begin position="136"/>
        <end position="187"/>
    </location>
</feature>
<name>A0A518D9N3_9BACT</name>
<accession>A0A518D9N3</accession>
<dbReference type="OrthoDB" id="290267at2"/>
<dbReference type="RefSeq" id="WP_145282749.1">
    <property type="nucleotide sequence ID" value="NZ_CP036291.1"/>
</dbReference>
<dbReference type="Proteomes" id="UP000317429">
    <property type="component" value="Chromosome"/>
</dbReference>
<gene>
    <name evidence="3" type="ORF">Pla175_15140</name>
</gene>
<evidence type="ECO:0000313" key="3">
    <source>
        <dbReference type="EMBL" id="QDU88143.1"/>
    </source>
</evidence>
<dbReference type="KEGG" id="pnd:Pla175_15140"/>
<evidence type="ECO:0000313" key="4">
    <source>
        <dbReference type="Proteomes" id="UP000317429"/>
    </source>
</evidence>
<evidence type="ECO:0000256" key="2">
    <source>
        <dbReference type="SAM" id="SignalP"/>
    </source>
</evidence>
<keyword evidence="4" id="KW-1185">Reference proteome</keyword>
<proteinExistence type="predicted"/>
<evidence type="ECO:0000256" key="1">
    <source>
        <dbReference type="SAM" id="MobiDB-lite"/>
    </source>
</evidence>
<protein>
    <submittedName>
        <fullName evidence="3">Uncharacterized protein</fullName>
    </submittedName>
</protein>
<sequence precursor="true">MRSLLFIAATLASLIADAQNWVFLPSTFTHDPVTGARVAQYDRIAAVEELPDPRMVTSGYRRTRTTLRGPDGSVDSTYQVQRYTSPTGGLDAEWERFHDAWQESLLTGSYFYQNQPAPTGAVYGYPGDPYNPAYGPSLPNGAYGDPRFANPYPQRGYAPYGPPAYPQQGGYGQPGYGPRRDGGFNGP</sequence>
<feature type="chain" id="PRO_5021920491" evidence="2">
    <location>
        <begin position="19"/>
        <end position="187"/>
    </location>
</feature>
<reference evidence="3 4" key="1">
    <citation type="submission" date="2019-02" db="EMBL/GenBank/DDBJ databases">
        <title>Deep-cultivation of Planctomycetes and their phenomic and genomic characterization uncovers novel biology.</title>
        <authorList>
            <person name="Wiegand S."/>
            <person name="Jogler M."/>
            <person name="Boedeker C."/>
            <person name="Pinto D."/>
            <person name="Vollmers J."/>
            <person name="Rivas-Marin E."/>
            <person name="Kohn T."/>
            <person name="Peeters S.H."/>
            <person name="Heuer A."/>
            <person name="Rast P."/>
            <person name="Oberbeckmann S."/>
            <person name="Bunk B."/>
            <person name="Jeske O."/>
            <person name="Meyerdierks A."/>
            <person name="Storesund J.E."/>
            <person name="Kallscheuer N."/>
            <person name="Luecker S."/>
            <person name="Lage O.M."/>
            <person name="Pohl T."/>
            <person name="Merkel B.J."/>
            <person name="Hornburger P."/>
            <person name="Mueller R.-W."/>
            <person name="Bruemmer F."/>
            <person name="Labrenz M."/>
            <person name="Spormann A.M."/>
            <person name="Op den Camp H."/>
            <person name="Overmann J."/>
            <person name="Amann R."/>
            <person name="Jetten M.S.M."/>
            <person name="Mascher T."/>
            <person name="Medema M.H."/>
            <person name="Devos D.P."/>
            <person name="Kaster A.-K."/>
            <person name="Ovreas L."/>
            <person name="Rohde M."/>
            <person name="Galperin M.Y."/>
            <person name="Jogler C."/>
        </authorList>
    </citation>
    <scope>NUCLEOTIDE SEQUENCE [LARGE SCALE GENOMIC DNA]</scope>
    <source>
        <strain evidence="3 4">Pla175</strain>
    </source>
</reference>
<organism evidence="3 4">
    <name type="scientific">Pirellulimonas nuda</name>
    <dbReference type="NCBI Taxonomy" id="2528009"/>
    <lineage>
        <taxon>Bacteria</taxon>
        <taxon>Pseudomonadati</taxon>
        <taxon>Planctomycetota</taxon>
        <taxon>Planctomycetia</taxon>
        <taxon>Pirellulales</taxon>
        <taxon>Lacipirellulaceae</taxon>
        <taxon>Pirellulimonas</taxon>
    </lineage>
</organism>
<keyword evidence="2" id="KW-0732">Signal</keyword>
<dbReference type="EMBL" id="CP036291">
    <property type="protein sequence ID" value="QDU88143.1"/>
    <property type="molecule type" value="Genomic_DNA"/>
</dbReference>